<dbReference type="AlphaFoldDB" id="A0A6D2KBT1"/>
<dbReference type="PANTHER" id="PTHR10903:SF146">
    <property type="entry name" value="AIG1-LIKE PROTEIN_ 48352-49494-RELATED"/>
    <property type="match status" value="1"/>
</dbReference>
<dbReference type="EMBL" id="CACVBM020001318">
    <property type="protein sequence ID" value="CAA7045283.1"/>
    <property type="molecule type" value="Genomic_DNA"/>
</dbReference>
<keyword evidence="2" id="KW-0547">Nucleotide-binding</keyword>
<dbReference type="Gene3D" id="3.40.50.300">
    <property type="entry name" value="P-loop containing nucleotide triphosphate hydrolases"/>
    <property type="match status" value="1"/>
</dbReference>
<evidence type="ECO:0000256" key="1">
    <source>
        <dbReference type="ARBA" id="ARBA00008535"/>
    </source>
</evidence>
<dbReference type="InterPro" id="IPR045058">
    <property type="entry name" value="GIMA/IAN/Toc"/>
</dbReference>
<keyword evidence="3" id="KW-0342">GTP-binding</keyword>
<dbReference type="SUPFAM" id="SSF52540">
    <property type="entry name" value="P-loop containing nucleoside triphosphate hydrolases"/>
    <property type="match status" value="1"/>
</dbReference>
<dbReference type="Pfam" id="PF04548">
    <property type="entry name" value="AIG1"/>
    <property type="match status" value="1"/>
</dbReference>
<dbReference type="InterPro" id="IPR027417">
    <property type="entry name" value="P-loop_NTPase"/>
</dbReference>
<feature type="region of interest" description="Disordered" evidence="4">
    <location>
        <begin position="1"/>
        <end position="33"/>
    </location>
</feature>
<dbReference type="FunFam" id="3.40.50.300:FF:000840">
    <property type="entry name" value="Immune-associated nucleotide-binding protein 9"/>
    <property type="match status" value="1"/>
</dbReference>
<proteinExistence type="inferred from homology"/>
<name>A0A6D2KBT1_9BRAS</name>
<evidence type="ECO:0000256" key="3">
    <source>
        <dbReference type="ARBA" id="ARBA00023134"/>
    </source>
</evidence>
<keyword evidence="7" id="KW-1185">Reference proteome</keyword>
<organism evidence="6 7">
    <name type="scientific">Microthlaspi erraticum</name>
    <dbReference type="NCBI Taxonomy" id="1685480"/>
    <lineage>
        <taxon>Eukaryota</taxon>
        <taxon>Viridiplantae</taxon>
        <taxon>Streptophyta</taxon>
        <taxon>Embryophyta</taxon>
        <taxon>Tracheophyta</taxon>
        <taxon>Spermatophyta</taxon>
        <taxon>Magnoliopsida</taxon>
        <taxon>eudicotyledons</taxon>
        <taxon>Gunneridae</taxon>
        <taxon>Pentapetalae</taxon>
        <taxon>rosids</taxon>
        <taxon>malvids</taxon>
        <taxon>Brassicales</taxon>
        <taxon>Brassicaceae</taxon>
        <taxon>Coluteocarpeae</taxon>
        <taxon>Microthlaspi</taxon>
    </lineage>
</organism>
<comment type="caution">
    <text evidence="6">The sequence shown here is derived from an EMBL/GenBank/DDBJ whole genome shotgun (WGS) entry which is preliminary data.</text>
</comment>
<evidence type="ECO:0000259" key="5">
    <source>
        <dbReference type="PROSITE" id="PS51720"/>
    </source>
</evidence>
<accession>A0A6D2KBT1</accession>
<evidence type="ECO:0000256" key="2">
    <source>
        <dbReference type="ARBA" id="ARBA00022741"/>
    </source>
</evidence>
<sequence length="201" mass="21905">MASDQKNGESFPAKEEREKDDVTPPAKEDHKKDKAIVAYPECGTTVTAGAKLVLIGRTGDGKSATGNSIAREKVFITRTHATEVTQTCQTFKVVTPEGPILNVIDTPGLLDMLVAPDVISKEILRCLTLAEGGLNAVILVISAKTQLSQEEKMTFRTLEVLFGIKIFDYVIIVFSGGDVFEDDDVTYLDDSPDFIKVDTSY</sequence>
<comment type="similarity">
    <text evidence="1">Belongs to the TRAFAC class TrmE-Era-EngA-EngB-Septin-like GTPase superfamily. AIG1/Toc34/Toc159-like paraseptin GTPase family. IAN subfamily.</text>
</comment>
<evidence type="ECO:0000256" key="4">
    <source>
        <dbReference type="SAM" id="MobiDB-lite"/>
    </source>
</evidence>
<feature type="domain" description="AIG1-type G" evidence="5">
    <location>
        <begin position="47"/>
        <end position="201"/>
    </location>
</feature>
<gene>
    <name evidence="6" type="ORF">MERR_LOCUS32518</name>
</gene>
<dbReference type="PANTHER" id="PTHR10903">
    <property type="entry name" value="GTPASE, IMAP FAMILY MEMBER-RELATED"/>
    <property type="match status" value="1"/>
</dbReference>
<dbReference type="InterPro" id="IPR006703">
    <property type="entry name" value="G_AIG1"/>
</dbReference>
<evidence type="ECO:0000313" key="6">
    <source>
        <dbReference type="EMBL" id="CAA7045283.1"/>
    </source>
</evidence>
<dbReference type="GO" id="GO:0005525">
    <property type="term" value="F:GTP binding"/>
    <property type="evidence" value="ECO:0007669"/>
    <property type="project" value="UniProtKB-KW"/>
</dbReference>
<dbReference type="PROSITE" id="PS51720">
    <property type="entry name" value="G_AIG1"/>
    <property type="match status" value="1"/>
</dbReference>
<dbReference type="OrthoDB" id="8954335at2759"/>
<dbReference type="Proteomes" id="UP000467841">
    <property type="component" value="Unassembled WGS sequence"/>
</dbReference>
<protein>
    <recommendedName>
        <fullName evidence="5">AIG1-type G domain-containing protein</fullName>
    </recommendedName>
</protein>
<evidence type="ECO:0000313" key="7">
    <source>
        <dbReference type="Proteomes" id="UP000467841"/>
    </source>
</evidence>
<reference evidence="6" key="1">
    <citation type="submission" date="2020-01" db="EMBL/GenBank/DDBJ databases">
        <authorList>
            <person name="Mishra B."/>
        </authorList>
    </citation>
    <scope>NUCLEOTIDE SEQUENCE [LARGE SCALE GENOMIC DNA]</scope>
</reference>
<feature type="compositionally biased region" description="Basic and acidic residues" evidence="4">
    <location>
        <begin position="12"/>
        <end position="33"/>
    </location>
</feature>